<dbReference type="Proteomes" id="UP000195072">
    <property type="component" value="Unassembled WGS sequence"/>
</dbReference>
<evidence type="ECO:0000313" key="1">
    <source>
        <dbReference type="EMBL" id="OUL65610.1"/>
    </source>
</evidence>
<accession>A0A252EGI6</accession>
<sequence length="76" mass="8430">MESSRARKPSDVAKAVMRLFNVLSVPGVPQPARFVFSFVSLGDQCKERAHSPGRWVCAIARHSWRGETRQGATETS</sequence>
<dbReference type="AlphaFoldDB" id="A0A252EGI6"/>
<dbReference type="EMBL" id="JOOZ01000058">
    <property type="protein sequence ID" value="OUL65610.1"/>
    <property type="molecule type" value="Genomic_DNA"/>
</dbReference>
<protein>
    <submittedName>
        <fullName evidence="1">Uncharacterized protein</fullName>
    </submittedName>
</protein>
<reference evidence="1 2" key="1">
    <citation type="submission" date="2014-06" db="EMBL/GenBank/DDBJ databases">
        <authorList>
            <person name="Ju J."/>
            <person name="Zhang J."/>
        </authorList>
    </citation>
    <scope>NUCLEOTIDE SEQUENCE [LARGE SCALE GENOMIC DNA]</scope>
    <source>
        <strain evidence="1">DmL_050</strain>
    </source>
</reference>
<proteinExistence type="predicted"/>
<gene>
    <name evidence="1" type="ORF">HK16_15400</name>
</gene>
<evidence type="ECO:0000313" key="2">
    <source>
        <dbReference type="Proteomes" id="UP000195072"/>
    </source>
</evidence>
<name>A0A252EGI6_9PROT</name>
<comment type="caution">
    <text evidence="1">The sequence shown here is derived from an EMBL/GenBank/DDBJ whole genome shotgun (WGS) entry which is preliminary data.</text>
</comment>
<organism evidence="1 2">
    <name type="scientific">Acetobacter senegalensis</name>
    <dbReference type="NCBI Taxonomy" id="446692"/>
    <lineage>
        <taxon>Bacteria</taxon>
        <taxon>Pseudomonadati</taxon>
        <taxon>Pseudomonadota</taxon>
        <taxon>Alphaproteobacteria</taxon>
        <taxon>Acetobacterales</taxon>
        <taxon>Acetobacteraceae</taxon>
        <taxon>Acetobacter</taxon>
    </lineage>
</organism>